<accession>A0A8H9HE01</accession>
<evidence type="ECO:0000256" key="1">
    <source>
        <dbReference type="SAM" id="MobiDB-lite"/>
    </source>
</evidence>
<keyword evidence="4" id="KW-1185">Reference proteome</keyword>
<dbReference type="Proteomes" id="UP000480804">
    <property type="component" value="Unassembled WGS sequence"/>
</dbReference>
<dbReference type="EMBL" id="BLLO01000008">
    <property type="protein sequence ID" value="GFH75695.1"/>
    <property type="molecule type" value="Genomic_DNA"/>
</dbReference>
<dbReference type="AlphaFoldDB" id="A0A8H9HE01"/>
<feature type="compositionally biased region" description="Gly residues" evidence="1">
    <location>
        <begin position="8"/>
        <end position="17"/>
    </location>
</feature>
<feature type="region of interest" description="Disordered" evidence="1">
    <location>
        <begin position="1"/>
        <end position="24"/>
    </location>
</feature>
<reference evidence="3" key="1">
    <citation type="journal article" date="2014" name="Int. J. Syst. Evol. Microbiol.">
        <title>Complete genome sequence of Corynebacterium casei LMG S-19264T (=DSM 44701T), isolated from a smear-ripened cheese.</title>
        <authorList>
            <consortium name="US DOE Joint Genome Institute (JGI-PGF)"/>
            <person name="Walter F."/>
            <person name="Albersmeier A."/>
            <person name="Kalinowski J."/>
            <person name="Ruckert C."/>
        </authorList>
    </citation>
    <scope>NUCLEOTIDE SEQUENCE</scope>
    <source>
        <strain evidence="3">JCM 4136</strain>
    </source>
</reference>
<reference evidence="3" key="3">
    <citation type="submission" date="2020-09" db="EMBL/GenBank/DDBJ databases">
        <authorList>
            <person name="Sun Q."/>
            <person name="Ohkuma M."/>
        </authorList>
    </citation>
    <scope>NUCLEOTIDE SEQUENCE</scope>
    <source>
        <strain evidence="3">JCM 4136</strain>
    </source>
</reference>
<comment type="caution">
    <text evidence="3">The sequence shown here is derived from an EMBL/GenBank/DDBJ whole genome shotgun (WGS) entry which is preliminary data.</text>
</comment>
<reference evidence="2 4" key="2">
    <citation type="submission" date="2020-02" db="EMBL/GenBank/DDBJ databases">
        <title>Whole genome shotgun sequence of Streptomyces gougerotii NBRC 13043.</title>
        <authorList>
            <person name="Ichikawa N."/>
            <person name="Komaki H."/>
            <person name="Tamura T."/>
        </authorList>
    </citation>
    <scope>NUCLEOTIDE SEQUENCE [LARGE SCALE GENOMIC DNA]</scope>
    <source>
        <strain evidence="2 4">NBRC 13043</strain>
    </source>
</reference>
<name>A0A8H9HE01_9ACTN</name>
<protein>
    <submittedName>
        <fullName evidence="3">Uncharacterized protein</fullName>
    </submittedName>
</protein>
<organism evidence="3 5">
    <name type="scientific">Streptomyces gougerotii</name>
    <dbReference type="NCBI Taxonomy" id="53448"/>
    <lineage>
        <taxon>Bacteria</taxon>
        <taxon>Bacillati</taxon>
        <taxon>Actinomycetota</taxon>
        <taxon>Actinomycetes</taxon>
        <taxon>Kitasatosporales</taxon>
        <taxon>Streptomycetaceae</taxon>
        <taxon>Streptomyces</taxon>
        <taxon>Streptomyces diastaticus group</taxon>
    </lineage>
</organism>
<evidence type="ECO:0000313" key="4">
    <source>
        <dbReference type="Proteomes" id="UP000480804"/>
    </source>
</evidence>
<evidence type="ECO:0000313" key="2">
    <source>
        <dbReference type="EMBL" id="GFH75695.1"/>
    </source>
</evidence>
<gene>
    <name evidence="3" type="ORF">GCM10010227_10760</name>
    <name evidence="2" type="ORF">Sgou_03650</name>
</gene>
<dbReference type="Proteomes" id="UP000660975">
    <property type="component" value="Unassembled WGS sequence"/>
</dbReference>
<sequence length="59" mass="5765">MGERTGAGAVGAGGQGDLVGSAPAQPEGGTAIRLVQEAVVLTARVRSGELALYGRIDAS</sequence>
<evidence type="ECO:0000313" key="3">
    <source>
        <dbReference type="EMBL" id="GGU59248.1"/>
    </source>
</evidence>
<evidence type="ECO:0000313" key="5">
    <source>
        <dbReference type="Proteomes" id="UP000660975"/>
    </source>
</evidence>
<dbReference type="EMBL" id="BMSC01000002">
    <property type="protein sequence ID" value="GGU59248.1"/>
    <property type="molecule type" value="Genomic_DNA"/>
</dbReference>
<proteinExistence type="predicted"/>